<organism evidence="1 2">
    <name type="scientific">Pistacia atlantica</name>
    <dbReference type="NCBI Taxonomy" id="434234"/>
    <lineage>
        <taxon>Eukaryota</taxon>
        <taxon>Viridiplantae</taxon>
        <taxon>Streptophyta</taxon>
        <taxon>Embryophyta</taxon>
        <taxon>Tracheophyta</taxon>
        <taxon>Spermatophyta</taxon>
        <taxon>Magnoliopsida</taxon>
        <taxon>eudicotyledons</taxon>
        <taxon>Gunneridae</taxon>
        <taxon>Pentapetalae</taxon>
        <taxon>rosids</taxon>
        <taxon>malvids</taxon>
        <taxon>Sapindales</taxon>
        <taxon>Anacardiaceae</taxon>
        <taxon>Pistacia</taxon>
    </lineage>
</organism>
<keyword evidence="2" id="KW-1185">Reference proteome</keyword>
<dbReference type="EMBL" id="CM047899">
    <property type="protein sequence ID" value="KAJ0103290.1"/>
    <property type="molecule type" value="Genomic_DNA"/>
</dbReference>
<name>A0ACC1BWD1_9ROSI</name>
<dbReference type="Proteomes" id="UP001164250">
    <property type="component" value="Chromosome 3"/>
</dbReference>
<proteinExistence type="predicted"/>
<sequence>MGAIVSPEGDVYSYGILLLEMITGKRPTDEMFNEELPGERMNIEDVISELQATKTRMLQAVTQGRNIN</sequence>
<comment type="caution">
    <text evidence="1">The sequence shown here is derived from an EMBL/GenBank/DDBJ whole genome shotgun (WGS) entry which is preliminary data.</text>
</comment>
<protein>
    <submittedName>
        <fullName evidence="1">Uncharacterized protein</fullName>
    </submittedName>
</protein>
<evidence type="ECO:0000313" key="1">
    <source>
        <dbReference type="EMBL" id="KAJ0103290.1"/>
    </source>
</evidence>
<accession>A0ACC1BWD1</accession>
<gene>
    <name evidence="1" type="ORF">Patl1_06569</name>
</gene>
<reference evidence="2" key="1">
    <citation type="journal article" date="2023" name="G3 (Bethesda)">
        <title>Genome assembly and association tests identify interacting loci associated with vigor, precocity, and sex in interspecific pistachio rootstocks.</title>
        <authorList>
            <person name="Palmer W."/>
            <person name="Jacygrad E."/>
            <person name="Sagayaradj S."/>
            <person name="Cavanaugh K."/>
            <person name="Han R."/>
            <person name="Bertier L."/>
            <person name="Beede B."/>
            <person name="Kafkas S."/>
            <person name="Golino D."/>
            <person name="Preece J."/>
            <person name="Michelmore R."/>
        </authorList>
    </citation>
    <scope>NUCLEOTIDE SEQUENCE [LARGE SCALE GENOMIC DNA]</scope>
</reference>
<evidence type="ECO:0000313" key="2">
    <source>
        <dbReference type="Proteomes" id="UP001164250"/>
    </source>
</evidence>